<gene>
    <name evidence="9" type="primary">appD</name>
    <name evidence="9" type="ORF">GCM10011575_23800</name>
</gene>
<keyword evidence="4" id="KW-1003">Cell membrane</keyword>
<evidence type="ECO:0000256" key="1">
    <source>
        <dbReference type="ARBA" id="ARBA00004202"/>
    </source>
</evidence>
<dbReference type="EMBL" id="BMMZ01000005">
    <property type="protein sequence ID" value="GGL64656.1"/>
    <property type="molecule type" value="Genomic_DNA"/>
</dbReference>
<dbReference type="GO" id="GO:0005886">
    <property type="term" value="C:plasma membrane"/>
    <property type="evidence" value="ECO:0007669"/>
    <property type="project" value="UniProtKB-SubCell"/>
</dbReference>
<dbReference type="InterPro" id="IPR050388">
    <property type="entry name" value="ABC_Ni/Peptide_Import"/>
</dbReference>
<dbReference type="InterPro" id="IPR003593">
    <property type="entry name" value="AAA+_ATPase"/>
</dbReference>
<dbReference type="SMART" id="SM00382">
    <property type="entry name" value="AAA"/>
    <property type="match status" value="1"/>
</dbReference>
<dbReference type="GO" id="GO:0016887">
    <property type="term" value="F:ATP hydrolysis activity"/>
    <property type="evidence" value="ECO:0007669"/>
    <property type="project" value="InterPro"/>
</dbReference>
<feature type="domain" description="ABC transporter" evidence="8">
    <location>
        <begin position="14"/>
        <end position="264"/>
    </location>
</feature>
<dbReference type="GO" id="GO:0005524">
    <property type="term" value="F:ATP binding"/>
    <property type="evidence" value="ECO:0007669"/>
    <property type="project" value="UniProtKB-KW"/>
</dbReference>
<evidence type="ECO:0000256" key="7">
    <source>
        <dbReference type="ARBA" id="ARBA00023136"/>
    </source>
</evidence>
<dbReference type="FunFam" id="3.40.50.300:FF:000016">
    <property type="entry name" value="Oligopeptide ABC transporter ATP-binding component"/>
    <property type="match status" value="1"/>
</dbReference>
<evidence type="ECO:0000256" key="4">
    <source>
        <dbReference type="ARBA" id="ARBA00022475"/>
    </source>
</evidence>
<dbReference type="Proteomes" id="UP000613840">
    <property type="component" value="Unassembled WGS sequence"/>
</dbReference>
<comment type="subcellular location">
    <subcellularLocation>
        <location evidence="1">Cell membrane</location>
        <topology evidence="1">Peripheral membrane protein</topology>
    </subcellularLocation>
</comment>
<dbReference type="PROSITE" id="PS00211">
    <property type="entry name" value="ABC_TRANSPORTER_1"/>
    <property type="match status" value="1"/>
</dbReference>
<proteinExistence type="inferred from homology"/>
<dbReference type="SUPFAM" id="SSF52540">
    <property type="entry name" value="P-loop containing nucleoside triphosphate hydrolases"/>
    <property type="match status" value="1"/>
</dbReference>
<keyword evidence="6 9" id="KW-0067">ATP-binding</keyword>
<keyword evidence="10" id="KW-1185">Reference proteome</keyword>
<dbReference type="PANTHER" id="PTHR43297:SF2">
    <property type="entry name" value="DIPEPTIDE TRANSPORT ATP-BINDING PROTEIN DPPD"/>
    <property type="match status" value="1"/>
</dbReference>
<accession>A0A917S8Z3</accession>
<evidence type="ECO:0000256" key="2">
    <source>
        <dbReference type="ARBA" id="ARBA00005417"/>
    </source>
</evidence>
<dbReference type="Pfam" id="PF00005">
    <property type="entry name" value="ABC_tran"/>
    <property type="match status" value="1"/>
</dbReference>
<evidence type="ECO:0000259" key="8">
    <source>
        <dbReference type="PROSITE" id="PS50893"/>
    </source>
</evidence>
<keyword evidence="5" id="KW-0547">Nucleotide-binding</keyword>
<dbReference type="NCBIfam" id="TIGR01727">
    <property type="entry name" value="oligo_HPY"/>
    <property type="match status" value="1"/>
</dbReference>
<reference evidence="9" key="2">
    <citation type="submission" date="2020-09" db="EMBL/GenBank/DDBJ databases">
        <authorList>
            <person name="Sun Q."/>
            <person name="Zhou Y."/>
        </authorList>
    </citation>
    <scope>NUCLEOTIDE SEQUENCE</scope>
    <source>
        <strain evidence="9">CGMCC 4.7306</strain>
    </source>
</reference>
<dbReference type="InterPro" id="IPR003439">
    <property type="entry name" value="ABC_transporter-like_ATP-bd"/>
</dbReference>
<comment type="similarity">
    <text evidence="2">Belongs to the ABC transporter superfamily.</text>
</comment>
<organism evidence="9 10">
    <name type="scientific">Microlunatus endophyticus</name>
    <dbReference type="NCBI Taxonomy" id="1716077"/>
    <lineage>
        <taxon>Bacteria</taxon>
        <taxon>Bacillati</taxon>
        <taxon>Actinomycetota</taxon>
        <taxon>Actinomycetes</taxon>
        <taxon>Propionibacteriales</taxon>
        <taxon>Propionibacteriaceae</taxon>
        <taxon>Microlunatus</taxon>
    </lineage>
</organism>
<dbReference type="AlphaFoldDB" id="A0A917S8Z3"/>
<dbReference type="CDD" id="cd03257">
    <property type="entry name" value="ABC_NikE_OppD_transporters"/>
    <property type="match status" value="1"/>
</dbReference>
<dbReference type="InterPro" id="IPR013563">
    <property type="entry name" value="Oligopep_ABC_C"/>
</dbReference>
<dbReference type="Gene3D" id="3.40.50.300">
    <property type="entry name" value="P-loop containing nucleotide triphosphate hydrolases"/>
    <property type="match status" value="1"/>
</dbReference>
<evidence type="ECO:0000256" key="5">
    <source>
        <dbReference type="ARBA" id="ARBA00022741"/>
    </source>
</evidence>
<evidence type="ECO:0000313" key="10">
    <source>
        <dbReference type="Proteomes" id="UP000613840"/>
    </source>
</evidence>
<sequence>MIMGESADGSGPLLEIDRVSVTLHRPGASSLPLVREATLEVRAGEIVVLVGESGSGKSVTVRTLMGLMQLDGDVEVGGSIRVDGVELSSDDQFGALRGRDLAMVFQEPMSSLDPVFTVGSQLTEALRRRGRLDRQAERERLRELLREVGISDPDRVLRSYPHQLSGGMCQRVMIAAALAARPRLLLADEPTTALDVTIQAQILDLIDRLRIEADLGVLLVTHDLGVAAEVADRVVVMYAGRVVETAAPSTVFTRPAHPYTQGLLGSIPLITGPRPDRLPAIDGSVPDPGQLPSGCAFHPRCPRADAQCAVEDPPVVAFGDSTTACWHPGQEGLVAAVQDHTPPAEQHEMATGPLQKAGRP</sequence>
<comment type="caution">
    <text evidence="9">The sequence shown here is derived from an EMBL/GenBank/DDBJ whole genome shotgun (WGS) entry which is preliminary data.</text>
</comment>
<protein>
    <submittedName>
        <fullName evidence="9">Oligopeptide transport ATP-binding protein AppD</fullName>
    </submittedName>
</protein>
<dbReference type="InterPro" id="IPR027417">
    <property type="entry name" value="P-loop_NTPase"/>
</dbReference>
<keyword evidence="7" id="KW-0472">Membrane</keyword>
<evidence type="ECO:0000256" key="3">
    <source>
        <dbReference type="ARBA" id="ARBA00022448"/>
    </source>
</evidence>
<keyword evidence="3" id="KW-0813">Transport</keyword>
<reference evidence="9" key="1">
    <citation type="journal article" date="2014" name="Int. J. Syst. Evol. Microbiol.">
        <title>Complete genome sequence of Corynebacterium casei LMG S-19264T (=DSM 44701T), isolated from a smear-ripened cheese.</title>
        <authorList>
            <consortium name="US DOE Joint Genome Institute (JGI-PGF)"/>
            <person name="Walter F."/>
            <person name="Albersmeier A."/>
            <person name="Kalinowski J."/>
            <person name="Ruckert C."/>
        </authorList>
    </citation>
    <scope>NUCLEOTIDE SEQUENCE</scope>
    <source>
        <strain evidence="9">CGMCC 4.7306</strain>
    </source>
</reference>
<evidence type="ECO:0000256" key="6">
    <source>
        <dbReference type="ARBA" id="ARBA00022840"/>
    </source>
</evidence>
<dbReference type="PROSITE" id="PS50893">
    <property type="entry name" value="ABC_TRANSPORTER_2"/>
    <property type="match status" value="1"/>
</dbReference>
<dbReference type="InterPro" id="IPR017871">
    <property type="entry name" value="ABC_transporter-like_CS"/>
</dbReference>
<dbReference type="GO" id="GO:0015833">
    <property type="term" value="P:peptide transport"/>
    <property type="evidence" value="ECO:0007669"/>
    <property type="project" value="InterPro"/>
</dbReference>
<evidence type="ECO:0000313" key="9">
    <source>
        <dbReference type="EMBL" id="GGL64656.1"/>
    </source>
</evidence>
<dbReference type="PANTHER" id="PTHR43297">
    <property type="entry name" value="OLIGOPEPTIDE TRANSPORT ATP-BINDING PROTEIN APPD"/>
    <property type="match status" value="1"/>
</dbReference>
<name>A0A917S8Z3_9ACTN</name>
<dbReference type="Pfam" id="PF08352">
    <property type="entry name" value="oligo_HPY"/>
    <property type="match status" value="1"/>
</dbReference>